<evidence type="ECO:0008006" key="4">
    <source>
        <dbReference type="Google" id="ProtNLM"/>
    </source>
</evidence>
<dbReference type="AlphaFoldDB" id="A0AA38HVA7"/>
<feature type="region of interest" description="Disordered" evidence="1">
    <location>
        <begin position="34"/>
        <end position="57"/>
    </location>
</feature>
<evidence type="ECO:0000313" key="3">
    <source>
        <dbReference type="Proteomes" id="UP001168821"/>
    </source>
</evidence>
<comment type="caution">
    <text evidence="2">The sequence shown here is derived from an EMBL/GenBank/DDBJ whole genome shotgun (WGS) entry which is preliminary data.</text>
</comment>
<dbReference type="Proteomes" id="UP001168821">
    <property type="component" value="Unassembled WGS sequence"/>
</dbReference>
<evidence type="ECO:0000313" key="2">
    <source>
        <dbReference type="EMBL" id="KAJ3644101.1"/>
    </source>
</evidence>
<accession>A0AA38HVA7</accession>
<sequence length="108" mass="12602">MGKENDLTEREKRQIEASTISKFVRKKYSENGRQNCGRKEKLTARAKRSTVTPGIKNNMSSQMIKTTLGLPVHKRTVLRVLANDKNVKYAKYKKQPMLTKEHIQKRRE</sequence>
<organism evidence="2 3">
    <name type="scientific">Zophobas morio</name>
    <dbReference type="NCBI Taxonomy" id="2755281"/>
    <lineage>
        <taxon>Eukaryota</taxon>
        <taxon>Metazoa</taxon>
        <taxon>Ecdysozoa</taxon>
        <taxon>Arthropoda</taxon>
        <taxon>Hexapoda</taxon>
        <taxon>Insecta</taxon>
        <taxon>Pterygota</taxon>
        <taxon>Neoptera</taxon>
        <taxon>Endopterygota</taxon>
        <taxon>Coleoptera</taxon>
        <taxon>Polyphaga</taxon>
        <taxon>Cucujiformia</taxon>
        <taxon>Tenebrionidae</taxon>
        <taxon>Zophobas</taxon>
    </lineage>
</organism>
<keyword evidence="3" id="KW-1185">Reference proteome</keyword>
<gene>
    <name evidence="2" type="ORF">Zmor_026774</name>
</gene>
<proteinExistence type="predicted"/>
<evidence type="ECO:0000256" key="1">
    <source>
        <dbReference type="SAM" id="MobiDB-lite"/>
    </source>
</evidence>
<dbReference type="EMBL" id="JALNTZ010000008">
    <property type="protein sequence ID" value="KAJ3644101.1"/>
    <property type="molecule type" value="Genomic_DNA"/>
</dbReference>
<name>A0AA38HVA7_9CUCU</name>
<protein>
    <recommendedName>
        <fullName evidence="4">Transposase Tc1-like domain-containing protein</fullName>
    </recommendedName>
</protein>
<reference evidence="2" key="1">
    <citation type="journal article" date="2023" name="G3 (Bethesda)">
        <title>Whole genome assemblies of Zophobas morio and Tenebrio molitor.</title>
        <authorList>
            <person name="Kaur S."/>
            <person name="Stinson S.A."/>
            <person name="diCenzo G.C."/>
        </authorList>
    </citation>
    <scope>NUCLEOTIDE SEQUENCE</scope>
    <source>
        <strain evidence="2">QUZm001</strain>
    </source>
</reference>